<comment type="caution">
    <text evidence="4">The sequence shown here is derived from an EMBL/GenBank/DDBJ whole genome shotgun (WGS) entry which is preliminary data.</text>
</comment>
<feature type="domain" description="Glucose-methanol-choline oxidoreductase N-terminal" evidence="3">
    <location>
        <begin position="343"/>
        <end position="357"/>
    </location>
</feature>
<feature type="chain" id="PRO_5045417742" evidence="2">
    <location>
        <begin position="31"/>
        <end position="642"/>
    </location>
</feature>
<proteinExistence type="inferred from homology"/>
<dbReference type="EMBL" id="JBHSNM010000006">
    <property type="protein sequence ID" value="MFC5571158.1"/>
    <property type="molecule type" value="Genomic_DNA"/>
</dbReference>
<dbReference type="RefSeq" id="WP_386755743.1">
    <property type="nucleotide sequence ID" value="NZ_JBHSNM010000006.1"/>
</dbReference>
<evidence type="ECO:0000256" key="1">
    <source>
        <dbReference type="ARBA" id="ARBA00010790"/>
    </source>
</evidence>
<dbReference type="InterPro" id="IPR012132">
    <property type="entry name" value="GMC_OxRdtase"/>
</dbReference>
<dbReference type="SUPFAM" id="SSF51905">
    <property type="entry name" value="FAD/NAD(P)-binding domain"/>
    <property type="match status" value="1"/>
</dbReference>
<evidence type="ECO:0000313" key="4">
    <source>
        <dbReference type="EMBL" id="MFC5571158.1"/>
    </source>
</evidence>
<name>A0ABW0SPV7_9GAMM</name>
<dbReference type="PROSITE" id="PS00624">
    <property type="entry name" value="GMC_OXRED_2"/>
    <property type="match status" value="1"/>
</dbReference>
<dbReference type="PANTHER" id="PTHR11552:SF213">
    <property type="entry name" value="DEHYDROGENASE, PUTATIVE-RELATED"/>
    <property type="match status" value="1"/>
</dbReference>
<dbReference type="Pfam" id="PF05199">
    <property type="entry name" value="GMC_oxred_C"/>
    <property type="match status" value="1"/>
</dbReference>
<dbReference type="PROSITE" id="PS51318">
    <property type="entry name" value="TAT"/>
    <property type="match status" value="1"/>
</dbReference>
<evidence type="ECO:0000313" key="5">
    <source>
        <dbReference type="Proteomes" id="UP001596036"/>
    </source>
</evidence>
<comment type="similarity">
    <text evidence="1">Belongs to the GMC oxidoreductase family.</text>
</comment>
<dbReference type="InterPro" id="IPR007867">
    <property type="entry name" value="GMC_OxRtase_C"/>
</dbReference>
<reference evidence="5" key="1">
    <citation type="journal article" date="2019" name="Int. J. Syst. Evol. Microbiol.">
        <title>The Global Catalogue of Microorganisms (GCM) 10K type strain sequencing project: providing services to taxonomists for standard genome sequencing and annotation.</title>
        <authorList>
            <consortium name="The Broad Institute Genomics Platform"/>
            <consortium name="The Broad Institute Genome Sequencing Center for Infectious Disease"/>
            <person name="Wu L."/>
            <person name="Ma J."/>
        </authorList>
    </citation>
    <scope>NUCLEOTIDE SEQUENCE [LARGE SCALE GENOMIC DNA]</scope>
    <source>
        <strain evidence="5">KACC 11407</strain>
    </source>
</reference>
<sequence>MKIRSMNPGRRSLMKKLGLLSLSVVAPSWAARSATKATRTKRYDYVIVGAGPGGGPLAANLARAGYKVALLDAGLDPLSAEAAAINPATKTVYETPGFFGGASEHPLLSWDFYVSHYSNLEQQRKDPKYVPAKGGVLYPRGSCVGGSASHNALIFTYPHDSDFDSIARMTGDASWSGRKMREYVAVIENCGYCGDGARLRGKGGYIPTSLNEQAAYDIYPMIDDITHAGVNGPITRDANDPAVARGAVGAVNTPMNVGHRKRVAIREYLAETQKQFPDNLDIITNALVARVITRQAGAKTVAIGVEFFANGGRSYRASKLAPQAARGERTFIAANREVILAAGAFNTPQILKLSGIGPRAELIRHGIPVVKDLPGVGENLQDRYEAPVVFNLRERNELWQRCQAFQPGDPCLESYQTGHWTEGGKTWNFAGPYAGNTIYATRILKTSVARGEPDIFLVGIPVKFTGYYPNYSNEPLSAHWTWNVLKVHTENTAGTVKLRSADPRDTPLINFHYFQEGNAGSADLKAVVEGIRAVRASMSQPLAQKHIDSEALPGASVDTQAELEQYVKNVAWGHHASCTAKIGADHDPMAVLDSRFRVRGVKGLRVVDASVFPKTPGFFPTAAIIMISEKATDVILEDARRH</sequence>
<keyword evidence="2" id="KW-0732">Signal</keyword>
<keyword evidence="5" id="KW-1185">Reference proteome</keyword>
<dbReference type="InterPro" id="IPR006311">
    <property type="entry name" value="TAT_signal"/>
</dbReference>
<dbReference type="PIRSF" id="PIRSF000137">
    <property type="entry name" value="Alcohol_oxidase"/>
    <property type="match status" value="1"/>
</dbReference>
<dbReference type="SUPFAM" id="SSF54373">
    <property type="entry name" value="FAD-linked reductases, C-terminal domain"/>
    <property type="match status" value="1"/>
</dbReference>
<dbReference type="Pfam" id="PF00732">
    <property type="entry name" value="GMC_oxred_N"/>
    <property type="match status" value="1"/>
</dbReference>
<evidence type="ECO:0000259" key="3">
    <source>
        <dbReference type="PROSITE" id="PS00624"/>
    </source>
</evidence>
<accession>A0ABW0SPV7</accession>
<feature type="signal peptide" evidence="2">
    <location>
        <begin position="1"/>
        <end position="30"/>
    </location>
</feature>
<organism evidence="4 5">
    <name type="scientific">Lysobacter yangpyeongensis</name>
    <dbReference type="NCBI Taxonomy" id="346182"/>
    <lineage>
        <taxon>Bacteria</taxon>
        <taxon>Pseudomonadati</taxon>
        <taxon>Pseudomonadota</taxon>
        <taxon>Gammaproteobacteria</taxon>
        <taxon>Lysobacterales</taxon>
        <taxon>Lysobacteraceae</taxon>
        <taxon>Lysobacter</taxon>
    </lineage>
</organism>
<gene>
    <name evidence="4" type="ORF">ACFPN1_13920</name>
</gene>
<dbReference type="PANTHER" id="PTHR11552">
    <property type="entry name" value="GLUCOSE-METHANOL-CHOLINE GMC OXIDOREDUCTASE"/>
    <property type="match status" value="1"/>
</dbReference>
<dbReference type="InterPro" id="IPR000172">
    <property type="entry name" value="GMC_OxRdtase_N"/>
</dbReference>
<dbReference type="Proteomes" id="UP001596036">
    <property type="component" value="Unassembled WGS sequence"/>
</dbReference>
<dbReference type="Gene3D" id="3.50.50.60">
    <property type="entry name" value="FAD/NAD(P)-binding domain"/>
    <property type="match status" value="1"/>
</dbReference>
<protein>
    <submittedName>
        <fullName evidence="4">GMC family oxidoreductase</fullName>
    </submittedName>
</protein>
<dbReference type="Gene3D" id="3.30.560.10">
    <property type="entry name" value="Glucose Oxidase, domain 3"/>
    <property type="match status" value="1"/>
</dbReference>
<evidence type="ECO:0000256" key="2">
    <source>
        <dbReference type="SAM" id="SignalP"/>
    </source>
</evidence>
<dbReference type="InterPro" id="IPR036188">
    <property type="entry name" value="FAD/NAD-bd_sf"/>
</dbReference>